<sequence>MNLVFEHFDLYLRAFGWTVLLFLASALASLVIGTVLAAMRVGPVSILRAASTAYITVVRNTPLLVMFLLICVGLPTVGITFRFVEDWHLDAFYFRSCIALTLYTSTFVAEAIRSGINAVPLGQAEAARAVGLTFGGTMTQVVLPQAFRAIVPPLASVMIALLKNTSVAYVFGVVEATARMKYFTNITARDEGVFVLFALGYIVLVEMVSLGAYSLERRWKVSRA</sequence>
<keyword evidence="8 9" id="KW-0472">Membrane</keyword>
<dbReference type="Pfam" id="PF00528">
    <property type="entry name" value="BPD_transp_1"/>
    <property type="match status" value="1"/>
</dbReference>
<keyword evidence="3 9" id="KW-0813">Transport</keyword>
<name>A0ABV3T2N3_9ACTN</name>
<dbReference type="InterPro" id="IPR035906">
    <property type="entry name" value="MetI-like_sf"/>
</dbReference>
<dbReference type="InterPro" id="IPR010065">
    <property type="entry name" value="AA_ABC_transptr_permease_3TM"/>
</dbReference>
<evidence type="ECO:0000256" key="6">
    <source>
        <dbReference type="ARBA" id="ARBA00022970"/>
    </source>
</evidence>
<dbReference type="PANTHER" id="PTHR30614">
    <property type="entry name" value="MEMBRANE COMPONENT OF AMINO ACID ABC TRANSPORTER"/>
    <property type="match status" value="1"/>
</dbReference>
<comment type="caution">
    <text evidence="11">The sequence shown here is derived from an EMBL/GenBank/DDBJ whole genome shotgun (WGS) entry which is preliminary data.</text>
</comment>
<keyword evidence="5 9" id="KW-0812">Transmembrane</keyword>
<comment type="subcellular location">
    <subcellularLocation>
        <location evidence="1 9">Cell membrane</location>
        <topology evidence="1 9">Multi-pass membrane protein</topology>
    </subcellularLocation>
</comment>
<dbReference type="InterPro" id="IPR000515">
    <property type="entry name" value="MetI-like"/>
</dbReference>
<keyword evidence="12" id="KW-1185">Reference proteome</keyword>
<dbReference type="NCBIfam" id="TIGR01726">
    <property type="entry name" value="HEQRo_perm_3TM"/>
    <property type="match status" value="1"/>
</dbReference>
<protein>
    <submittedName>
        <fullName evidence="11">Amino acid ABC transporter permease</fullName>
    </submittedName>
</protein>
<dbReference type="Proteomes" id="UP001556631">
    <property type="component" value="Unassembled WGS sequence"/>
</dbReference>
<feature type="transmembrane region" description="Helical" evidence="9">
    <location>
        <begin position="154"/>
        <end position="174"/>
    </location>
</feature>
<keyword evidence="7 9" id="KW-1133">Transmembrane helix</keyword>
<accession>A0ABV3T2N3</accession>
<evidence type="ECO:0000256" key="1">
    <source>
        <dbReference type="ARBA" id="ARBA00004651"/>
    </source>
</evidence>
<keyword evidence="4" id="KW-1003">Cell membrane</keyword>
<evidence type="ECO:0000256" key="7">
    <source>
        <dbReference type="ARBA" id="ARBA00022989"/>
    </source>
</evidence>
<dbReference type="PANTHER" id="PTHR30614:SF37">
    <property type="entry name" value="AMINO-ACID ABC TRANSPORTER PERMEASE PROTEIN YHDX-RELATED"/>
    <property type="match status" value="1"/>
</dbReference>
<keyword evidence="6" id="KW-0029">Amino-acid transport</keyword>
<proteinExistence type="inferred from homology"/>
<evidence type="ECO:0000313" key="12">
    <source>
        <dbReference type="Proteomes" id="UP001556631"/>
    </source>
</evidence>
<gene>
    <name evidence="11" type="ORF">AB3X52_17790</name>
</gene>
<evidence type="ECO:0000313" key="11">
    <source>
        <dbReference type="EMBL" id="MEX0429473.1"/>
    </source>
</evidence>
<evidence type="ECO:0000256" key="4">
    <source>
        <dbReference type="ARBA" id="ARBA00022475"/>
    </source>
</evidence>
<evidence type="ECO:0000256" key="3">
    <source>
        <dbReference type="ARBA" id="ARBA00022448"/>
    </source>
</evidence>
<comment type="similarity">
    <text evidence="2">Belongs to the binding-protein-dependent transport system permease family. HisMQ subfamily.</text>
</comment>
<evidence type="ECO:0000256" key="8">
    <source>
        <dbReference type="ARBA" id="ARBA00023136"/>
    </source>
</evidence>
<dbReference type="RefSeq" id="WP_367995440.1">
    <property type="nucleotide sequence ID" value="NZ_JBFPJR010000044.1"/>
</dbReference>
<dbReference type="InterPro" id="IPR043429">
    <property type="entry name" value="ArtM/GltK/GlnP/TcyL/YhdX-like"/>
</dbReference>
<dbReference type="SUPFAM" id="SSF161098">
    <property type="entry name" value="MetI-like"/>
    <property type="match status" value="1"/>
</dbReference>
<dbReference type="EMBL" id="JBFPJR010000044">
    <property type="protein sequence ID" value="MEX0429473.1"/>
    <property type="molecule type" value="Genomic_DNA"/>
</dbReference>
<dbReference type="Gene3D" id="1.10.3720.10">
    <property type="entry name" value="MetI-like"/>
    <property type="match status" value="1"/>
</dbReference>
<organism evidence="11 12">
    <name type="scientific">Nocardioides eburneus</name>
    <dbReference type="NCBI Taxonomy" id="3231482"/>
    <lineage>
        <taxon>Bacteria</taxon>
        <taxon>Bacillati</taxon>
        <taxon>Actinomycetota</taxon>
        <taxon>Actinomycetes</taxon>
        <taxon>Propionibacteriales</taxon>
        <taxon>Nocardioidaceae</taxon>
        <taxon>Nocardioides</taxon>
    </lineage>
</organism>
<feature type="transmembrane region" description="Helical" evidence="9">
    <location>
        <begin position="194"/>
        <end position="215"/>
    </location>
</feature>
<reference evidence="11 12" key="1">
    <citation type="submission" date="2024-07" db="EMBL/GenBank/DDBJ databases">
        <authorList>
            <person name="Lee S."/>
            <person name="Kang M."/>
        </authorList>
    </citation>
    <scope>NUCLEOTIDE SEQUENCE [LARGE SCALE GENOMIC DNA]</scope>
    <source>
        <strain evidence="11 12">DS6</strain>
    </source>
</reference>
<feature type="domain" description="ABC transmembrane type-1" evidence="10">
    <location>
        <begin position="15"/>
        <end position="214"/>
    </location>
</feature>
<dbReference type="PROSITE" id="PS50928">
    <property type="entry name" value="ABC_TM1"/>
    <property type="match status" value="1"/>
</dbReference>
<feature type="transmembrane region" description="Helical" evidence="9">
    <location>
        <begin position="63"/>
        <end position="81"/>
    </location>
</feature>
<dbReference type="CDD" id="cd06261">
    <property type="entry name" value="TM_PBP2"/>
    <property type="match status" value="1"/>
</dbReference>
<evidence type="ECO:0000256" key="5">
    <source>
        <dbReference type="ARBA" id="ARBA00022692"/>
    </source>
</evidence>
<evidence type="ECO:0000259" key="10">
    <source>
        <dbReference type="PROSITE" id="PS50928"/>
    </source>
</evidence>
<evidence type="ECO:0000256" key="9">
    <source>
        <dbReference type="RuleBase" id="RU363032"/>
    </source>
</evidence>
<evidence type="ECO:0000256" key="2">
    <source>
        <dbReference type="ARBA" id="ARBA00010072"/>
    </source>
</evidence>
<feature type="transmembrane region" description="Helical" evidence="9">
    <location>
        <begin position="20"/>
        <end position="42"/>
    </location>
</feature>